<proteinExistence type="predicted"/>
<dbReference type="GeneID" id="76834312"/>
<gene>
    <name evidence="2" type="ORF">OU421_04380</name>
</gene>
<feature type="compositionally biased region" description="Polar residues" evidence="1">
    <location>
        <begin position="64"/>
        <end position="79"/>
    </location>
</feature>
<organism evidence="2 3">
    <name type="scientific">Methanogenium organophilum</name>
    <dbReference type="NCBI Taxonomy" id="2199"/>
    <lineage>
        <taxon>Archaea</taxon>
        <taxon>Methanobacteriati</taxon>
        <taxon>Methanobacteriota</taxon>
        <taxon>Stenosarchaea group</taxon>
        <taxon>Methanomicrobia</taxon>
        <taxon>Methanomicrobiales</taxon>
        <taxon>Methanomicrobiaceae</taxon>
        <taxon>Methanogenium</taxon>
    </lineage>
</organism>
<reference evidence="2" key="1">
    <citation type="submission" date="2022-11" db="EMBL/GenBank/DDBJ databases">
        <title>Complete genome sequence of Methanogenium organophilum DSM 3596.</title>
        <authorList>
            <person name="Chen S.-C."/>
            <person name="Lai S.-J."/>
            <person name="You Y.-T."/>
        </authorList>
    </citation>
    <scope>NUCLEOTIDE SEQUENCE</scope>
    <source>
        <strain evidence="2">DSM 3596</strain>
    </source>
</reference>
<protein>
    <submittedName>
        <fullName evidence="2">Uncharacterized protein</fullName>
    </submittedName>
</protein>
<dbReference type="PROSITE" id="PS51257">
    <property type="entry name" value="PROKAR_LIPOPROTEIN"/>
    <property type="match status" value="1"/>
</dbReference>
<dbReference type="Proteomes" id="UP001163096">
    <property type="component" value="Chromosome"/>
</dbReference>
<dbReference type="AlphaFoldDB" id="A0A9X9S642"/>
<keyword evidence="3" id="KW-1185">Reference proteome</keyword>
<name>A0A9X9S642_METOG</name>
<dbReference type="EMBL" id="CP113361">
    <property type="protein sequence ID" value="WAI02113.1"/>
    <property type="molecule type" value="Genomic_DNA"/>
</dbReference>
<evidence type="ECO:0000313" key="2">
    <source>
        <dbReference type="EMBL" id="WAI02113.1"/>
    </source>
</evidence>
<evidence type="ECO:0000256" key="1">
    <source>
        <dbReference type="SAM" id="MobiDB-lite"/>
    </source>
</evidence>
<dbReference type="KEGG" id="mou:OU421_04380"/>
<feature type="region of interest" description="Disordered" evidence="1">
    <location>
        <begin position="43"/>
        <end position="79"/>
    </location>
</feature>
<dbReference type="RefSeq" id="WP_268187391.1">
    <property type="nucleotide sequence ID" value="NZ_CP113361.1"/>
</dbReference>
<sequence>MARALFPLHFRHITLIAAVALCLILFCSICGCLSIPPGTDEGEYQPSTFEPTVRPTHIPVPSPTIVSEPTDNRTGAGTG</sequence>
<evidence type="ECO:0000313" key="3">
    <source>
        <dbReference type="Proteomes" id="UP001163096"/>
    </source>
</evidence>
<accession>A0A9X9S642</accession>